<organism evidence="3 4">
    <name type="scientific">Shewanella septentrionalis</name>
    <dbReference type="NCBI Taxonomy" id="2952223"/>
    <lineage>
        <taxon>Bacteria</taxon>
        <taxon>Pseudomonadati</taxon>
        <taxon>Pseudomonadota</taxon>
        <taxon>Gammaproteobacteria</taxon>
        <taxon>Alteromonadales</taxon>
        <taxon>Shewanellaceae</taxon>
        <taxon>Shewanella</taxon>
    </lineage>
</organism>
<gene>
    <name evidence="3" type="ORF">NE536_02410</name>
</gene>
<dbReference type="Proteomes" id="UP001155604">
    <property type="component" value="Unassembled WGS sequence"/>
</dbReference>
<proteinExistence type="predicted"/>
<dbReference type="SUPFAM" id="SSF48452">
    <property type="entry name" value="TPR-like"/>
    <property type="match status" value="1"/>
</dbReference>
<dbReference type="EMBL" id="JAMTCC010000003">
    <property type="protein sequence ID" value="MCT7944216.1"/>
    <property type="molecule type" value="Genomic_DNA"/>
</dbReference>
<evidence type="ECO:0000313" key="4">
    <source>
        <dbReference type="Proteomes" id="UP001155604"/>
    </source>
</evidence>
<reference evidence="3" key="1">
    <citation type="journal article" date="2023" name="Int. J. Syst. Evol. Microbiol.">
        <title>&lt;i&gt;Shewanella septentrionalis&lt;/i&gt; sp. nov. and &lt;i&gt;Shewanella holmiensis&lt;/i&gt; sp. nov., isolated from Baltic Sea water and sediments.</title>
        <authorList>
            <person name="Martin-Rodriguez A.J."/>
            <person name="Thorell K."/>
            <person name="Joffre E."/>
            <person name="Jensie-Markopoulos S."/>
            <person name="Moore E.R.B."/>
            <person name="Sjoling A."/>
        </authorList>
    </citation>
    <scope>NUCLEOTIDE SEQUENCE</scope>
    <source>
        <strain evidence="3">SP1W3</strain>
    </source>
</reference>
<keyword evidence="4" id="KW-1185">Reference proteome</keyword>
<comment type="caution">
    <text evidence="3">The sequence shown here is derived from an EMBL/GenBank/DDBJ whole genome shotgun (WGS) entry which is preliminary data.</text>
</comment>
<dbReference type="RefSeq" id="WP_261271683.1">
    <property type="nucleotide sequence ID" value="NZ_JAMTCC010000003.1"/>
</dbReference>
<evidence type="ECO:0008006" key="5">
    <source>
        <dbReference type="Google" id="ProtNLM"/>
    </source>
</evidence>
<protein>
    <recommendedName>
        <fullName evidence="5">Tetratricopeptide repeat protein</fullName>
    </recommendedName>
</protein>
<feature type="repeat" description="TPR" evidence="1">
    <location>
        <begin position="185"/>
        <end position="218"/>
    </location>
</feature>
<dbReference type="PROSITE" id="PS50005">
    <property type="entry name" value="TPR"/>
    <property type="match status" value="1"/>
</dbReference>
<dbReference type="Gene3D" id="1.25.40.10">
    <property type="entry name" value="Tetratricopeptide repeat domain"/>
    <property type="match status" value="1"/>
</dbReference>
<keyword evidence="2" id="KW-0732">Signal</keyword>
<keyword evidence="1" id="KW-0802">TPR repeat</keyword>
<feature type="signal peptide" evidence="2">
    <location>
        <begin position="1"/>
        <end position="19"/>
    </location>
</feature>
<feature type="chain" id="PRO_5040814002" description="Tetratricopeptide repeat protein" evidence="2">
    <location>
        <begin position="20"/>
        <end position="234"/>
    </location>
</feature>
<dbReference type="InterPro" id="IPR011990">
    <property type="entry name" value="TPR-like_helical_dom_sf"/>
</dbReference>
<evidence type="ECO:0000256" key="1">
    <source>
        <dbReference type="PROSITE-ProRule" id="PRU00339"/>
    </source>
</evidence>
<evidence type="ECO:0000313" key="3">
    <source>
        <dbReference type="EMBL" id="MCT7944216.1"/>
    </source>
</evidence>
<accession>A0A9X2WS00</accession>
<dbReference type="AlphaFoldDB" id="A0A9X2WS00"/>
<name>A0A9X2WS00_9GAMM</name>
<dbReference type="InterPro" id="IPR019734">
    <property type="entry name" value="TPR_rpt"/>
</dbReference>
<sequence>MKTFLLVSSLALISSHAFAASPSNANITNIDAASNSMNLAQLQQLSASTQDYDKAYANYRLAISANVMGQKALASSALTNAQTALEALETSQADAESLALLSSVYGMQIALDNSKGATLGMKSANAIANAEQLAPHNPRVALVKAIAAYNTPAMFGGSMQNAKTLATTAIERFAQPCDDICWGEAEAYTWRGLAKQELGDTQGAIEDWQQAIKVQADYGWAKFLLQQNQQLSAN</sequence>
<evidence type="ECO:0000256" key="2">
    <source>
        <dbReference type="SAM" id="SignalP"/>
    </source>
</evidence>